<dbReference type="PANTHER" id="PTHR43364:SF15">
    <property type="entry name" value="ARYL-ALCOHOL DEHYDROGENASE AAD16-RELATED"/>
    <property type="match status" value="1"/>
</dbReference>
<evidence type="ECO:0008006" key="5">
    <source>
        <dbReference type="Google" id="ProtNLM"/>
    </source>
</evidence>
<reference evidence="3" key="1">
    <citation type="submission" date="2023-03" db="EMBL/GenBank/DDBJ databases">
        <title>Massive genome expansion in bonnet fungi (Mycena s.s.) driven by repeated elements and novel gene families across ecological guilds.</title>
        <authorList>
            <consortium name="Lawrence Berkeley National Laboratory"/>
            <person name="Harder C.B."/>
            <person name="Miyauchi S."/>
            <person name="Viragh M."/>
            <person name="Kuo A."/>
            <person name="Thoen E."/>
            <person name="Andreopoulos B."/>
            <person name="Lu D."/>
            <person name="Skrede I."/>
            <person name="Drula E."/>
            <person name="Henrissat B."/>
            <person name="Morin E."/>
            <person name="Kohler A."/>
            <person name="Barry K."/>
            <person name="LaButti K."/>
            <person name="Morin E."/>
            <person name="Salamov A."/>
            <person name="Lipzen A."/>
            <person name="Mereny Z."/>
            <person name="Hegedus B."/>
            <person name="Baldrian P."/>
            <person name="Stursova M."/>
            <person name="Weitz H."/>
            <person name="Taylor A."/>
            <person name="Grigoriev I.V."/>
            <person name="Nagy L.G."/>
            <person name="Martin F."/>
            <person name="Kauserud H."/>
        </authorList>
    </citation>
    <scope>NUCLEOTIDE SEQUENCE</scope>
    <source>
        <strain evidence="3">9144</strain>
    </source>
</reference>
<gene>
    <name evidence="3" type="ORF">GGX14DRAFT_594414</name>
</gene>
<dbReference type="Gene3D" id="3.20.20.100">
    <property type="entry name" value="NADP-dependent oxidoreductase domain"/>
    <property type="match status" value="1"/>
</dbReference>
<dbReference type="InterPro" id="IPR049945">
    <property type="entry name" value="AAA_22"/>
</dbReference>
<keyword evidence="4" id="KW-1185">Reference proteome</keyword>
<dbReference type="Pfam" id="PF13401">
    <property type="entry name" value="AAA_22"/>
    <property type="match status" value="1"/>
</dbReference>
<dbReference type="SUPFAM" id="SSF52540">
    <property type="entry name" value="P-loop containing nucleoside triphosphate hydrolases"/>
    <property type="match status" value="1"/>
</dbReference>
<organism evidence="3 4">
    <name type="scientific">Mycena pura</name>
    <dbReference type="NCBI Taxonomy" id="153505"/>
    <lineage>
        <taxon>Eukaryota</taxon>
        <taxon>Fungi</taxon>
        <taxon>Dikarya</taxon>
        <taxon>Basidiomycota</taxon>
        <taxon>Agaricomycotina</taxon>
        <taxon>Agaricomycetes</taxon>
        <taxon>Agaricomycetidae</taxon>
        <taxon>Agaricales</taxon>
        <taxon>Marasmiineae</taxon>
        <taxon>Mycenaceae</taxon>
        <taxon>Mycena</taxon>
    </lineage>
</organism>
<evidence type="ECO:0000313" key="4">
    <source>
        <dbReference type="Proteomes" id="UP001219525"/>
    </source>
</evidence>
<dbReference type="Proteomes" id="UP001219525">
    <property type="component" value="Unassembled WGS sequence"/>
</dbReference>
<sequence length="1001" mass="112114">MPPILSSLFPILSEAHTHAIQTYASRTFSVFFKSFGVVSDVDDPELPTDSHIPKMPPYLAKEIRKEELAAVLREISDPARSCIACIGGYGMGKSTIALLTMHDPSIEETFHHRYWIDCHALADTSSFLQMLAARMGVPPAELNQAKSATSLEAIVTSIQHLHPPGRILLVLDDVDHLYFLDKFFADAAINALANLNELVLLLTVNGWTHSPPLVIEWSLHLKPLSPQMAEYLFQSVYLVPRQRKELGKLLKLVGGVPQYIVVLANLAYERRLQPTDLLQIMEDPATNLLGAQVGGQRSLEASMRAYTPEDRLGRDPHALRVFHVLASLPGGVLRDGLQTYVGLPTETIDSICDQFSRLSFIQTEDPSRLMLTKPVRDYALRFSEFDDQTRHVLLSQVISLTEIPKSRLRPGTPEFPQTVQQFENDRANLENILFTFLDKNLPIAVEAALRYLTPLNAVRPSLKLATRAVEVAEKISGPSLLAQALQTLAEVQYNSGDFKADKVFARAEVLFRNSQDEASVIGALECRFFLSEIRHRGGHMHFQTDGLEYAEGFEEAVQFSSTLQSEAGKRCHAHGLLKLGEFTRDSVRGRKLIEAAEVAFEDLKDGHGQTLCAFRLGKLPIMEAAKKFQDFGDLVMAAFCYERVVPSQIEYSKVNGTREILLIRGVGSKIFLDLFRKAIDIYELLGRHLDVAFCQYHLAQLLPPKEAVSLYTRAIHQFNLSRFTHHRERATLDMCYSLMEEGSYTEAVSYLEVLQDEIGYCGHHFAVRCKELLTECHCRLNAKRPALQAVRATLEAIRQLSSDHLAEIEILTPNYTNLLAALDGPSNIAPTIAFETHAKQRSSYIGTSSMRAWRFQKMNHVAERNGWTQFASMQNEYLLLQCEEEREMIPYCKAHDIGLIPYLALAGGLLSRPVGEESLRSRVSKGTTFEAKLTAVDKAIIGRVEELAKKKECNMSQIALAWALLKVDSPILGMLSAERVEQAAEKAVALTPEEAKYLEEL</sequence>
<feature type="domain" description="ORC1/DEAH AAA+ ATPase" evidence="2">
    <location>
        <begin position="80"/>
        <end position="202"/>
    </location>
</feature>
<accession>A0AAD6XYD9</accession>
<evidence type="ECO:0000313" key="3">
    <source>
        <dbReference type="EMBL" id="KAJ7192573.1"/>
    </source>
</evidence>
<dbReference type="PANTHER" id="PTHR43364">
    <property type="entry name" value="NADH-SPECIFIC METHYLGLYOXAL REDUCTASE-RELATED"/>
    <property type="match status" value="1"/>
</dbReference>
<protein>
    <recommendedName>
        <fullName evidence="5">NB-ARC domain-containing protein</fullName>
    </recommendedName>
</protein>
<evidence type="ECO:0000259" key="2">
    <source>
        <dbReference type="Pfam" id="PF13401"/>
    </source>
</evidence>
<dbReference type="InterPro" id="IPR050523">
    <property type="entry name" value="AKR_Detox_Biosynth"/>
</dbReference>
<evidence type="ECO:0000259" key="1">
    <source>
        <dbReference type="Pfam" id="PF00248"/>
    </source>
</evidence>
<name>A0AAD6XYD9_9AGAR</name>
<dbReference type="GO" id="GO:0016887">
    <property type="term" value="F:ATP hydrolysis activity"/>
    <property type="evidence" value="ECO:0007669"/>
    <property type="project" value="InterPro"/>
</dbReference>
<dbReference type="AlphaFoldDB" id="A0AAD6XYD9"/>
<proteinExistence type="predicted"/>
<dbReference type="SUPFAM" id="SSF51430">
    <property type="entry name" value="NAD(P)-linked oxidoreductase"/>
    <property type="match status" value="1"/>
</dbReference>
<dbReference type="EMBL" id="JARJCW010000118">
    <property type="protein sequence ID" value="KAJ7192573.1"/>
    <property type="molecule type" value="Genomic_DNA"/>
</dbReference>
<dbReference type="InterPro" id="IPR027417">
    <property type="entry name" value="P-loop_NTPase"/>
</dbReference>
<dbReference type="Gene3D" id="3.40.50.300">
    <property type="entry name" value="P-loop containing nucleotide triphosphate hydrolases"/>
    <property type="match status" value="1"/>
</dbReference>
<comment type="caution">
    <text evidence="3">The sequence shown here is derived from an EMBL/GenBank/DDBJ whole genome shotgun (WGS) entry which is preliminary data.</text>
</comment>
<dbReference type="InterPro" id="IPR023210">
    <property type="entry name" value="NADP_OxRdtase_dom"/>
</dbReference>
<dbReference type="Pfam" id="PF00248">
    <property type="entry name" value="Aldo_ket_red"/>
    <property type="match status" value="1"/>
</dbReference>
<feature type="domain" description="NADP-dependent oxidoreductase" evidence="1">
    <location>
        <begin position="843"/>
        <end position="1001"/>
    </location>
</feature>
<dbReference type="InterPro" id="IPR036812">
    <property type="entry name" value="NAD(P)_OxRdtase_dom_sf"/>
</dbReference>